<reference evidence="1 2" key="2">
    <citation type="journal article" date="2011" name="PLoS Biol.">
        <title>Modernizing reference genome assemblies.</title>
        <authorList>
            <person name="Church D.M."/>
            <person name="Schneider V.A."/>
            <person name="Graves T."/>
            <person name="Auger K."/>
            <person name="Cunningham F."/>
            <person name="Bouk N."/>
            <person name="Chen H.C."/>
            <person name="Agarwala R."/>
            <person name="McLaren W.M."/>
            <person name="Ritchie G.R."/>
            <person name="Albracht D."/>
            <person name="Kremitzki M."/>
            <person name="Rock S."/>
            <person name="Kotkiewicz H."/>
            <person name="Kremitzki C."/>
            <person name="Wollam A."/>
            <person name="Trani L."/>
            <person name="Fulton L."/>
            <person name="Fulton R."/>
            <person name="Matthews L."/>
            <person name="Whitehead S."/>
            <person name="Chow W."/>
            <person name="Torrance J."/>
            <person name="Dunn M."/>
            <person name="Harden G."/>
            <person name="Threadgold G."/>
            <person name="Wood J."/>
            <person name="Collins J."/>
            <person name="Heath P."/>
            <person name="Griffiths G."/>
            <person name="Pelan S."/>
            <person name="Grafham D."/>
            <person name="Eichler E.E."/>
            <person name="Weinstock G."/>
            <person name="Mardis E.R."/>
            <person name="Wilson R.K."/>
            <person name="Howe K."/>
            <person name="Flicek P."/>
            <person name="Hubbard T."/>
        </authorList>
    </citation>
    <scope>NUCLEOTIDE SEQUENCE [LARGE SCALE GENOMIC DNA]</scope>
    <source>
        <strain evidence="1 2">C57BL/6J</strain>
    </source>
</reference>
<dbReference type="Proteomes" id="UP000000589">
    <property type="component" value="Chromosome 7"/>
</dbReference>
<evidence type="ECO:0000313" key="1">
    <source>
        <dbReference type="Ensembl" id="ENSMUSP00000160154.1"/>
    </source>
</evidence>
<reference evidence="1" key="4">
    <citation type="submission" date="2025-09" db="UniProtKB">
        <authorList>
            <consortium name="Ensembl"/>
        </authorList>
    </citation>
    <scope>IDENTIFICATION</scope>
    <source>
        <strain evidence="1">C57BL/6J</strain>
    </source>
</reference>
<reference evidence="1 2" key="1">
    <citation type="journal article" date="2009" name="PLoS Biol.">
        <title>Lineage-specific biology revealed by a finished genome assembly of the mouse.</title>
        <authorList>
            <consortium name="Mouse Genome Sequencing Consortium"/>
            <person name="Church D.M."/>
            <person name="Goodstadt L."/>
            <person name="Hillier L.W."/>
            <person name="Zody M.C."/>
            <person name="Goldstein S."/>
            <person name="She X."/>
            <person name="Bult C.J."/>
            <person name="Agarwala R."/>
            <person name="Cherry J.L."/>
            <person name="DiCuccio M."/>
            <person name="Hlavina W."/>
            <person name="Kapustin Y."/>
            <person name="Meric P."/>
            <person name="Maglott D."/>
            <person name="Birtle Z."/>
            <person name="Marques A.C."/>
            <person name="Graves T."/>
            <person name="Zhou S."/>
            <person name="Teague B."/>
            <person name="Potamousis K."/>
            <person name="Churas C."/>
            <person name="Place M."/>
            <person name="Herschleb J."/>
            <person name="Runnheim R."/>
            <person name="Forrest D."/>
            <person name="Amos-Landgraf J."/>
            <person name="Schwartz D.C."/>
            <person name="Cheng Z."/>
            <person name="Lindblad-Toh K."/>
            <person name="Eichler E.E."/>
            <person name="Ponting C.P."/>
        </authorList>
    </citation>
    <scope>NUCLEOTIDE SEQUENCE [LARGE SCALE GENOMIC DNA]</scope>
    <source>
        <strain evidence="1 2">C57BL/6J</strain>
    </source>
</reference>
<evidence type="ECO:0000313" key="2">
    <source>
        <dbReference type="Proteomes" id="UP000000589"/>
    </source>
</evidence>
<reference evidence="1" key="3">
    <citation type="submission" date="2025-08" db="UniProtKB">
        <authorList>
            <consortium name="Ensembl"/>
        </authorList>
    </citation>
    <scope>IDENTIFICATION</scope>
    <source>
        <strain evidence="1">C57BL/6J</strain>
    </source>
</reference>
<organism evidence="1 2">
    <name type="scientific">Mus musculus</name>
    <name type="common">Mouse</name>
    <dbReference type="NCBI Taxonomy" id="10090"/>
    <lineage>
        <taxon>Eukaryota</taxon>
        <taxon>Metazoa</taxon>
        <taxon>Chordata</taxon>
        <taxon>Craniata</taxon>
        <taxon>Vertebrata</taxon>
        <taxon>Euteleostomi</taxon>
        <taxon>Mammalia</taxon>
        <taxon>Eutheria</taxon>
        <taxon>Euarchontoglires</taxon>
        <taxon>Glires</taxon>
        <taxon>Rodentia</taxon>
        <taxon>Myomorpha</taxon>
        <taxon>Muroidea</taxon>
        <taxon>Muridae</taxon>
        <taxon>Murinae</taxon>
        <taxon>Mus</taxon>
        <taxon>Mus</taxon>
    </lineage>
</organism>
<dbReference type="InterPro" id="IPR054150">
    <property type="entry name" value="SEHBP"/>
</dbReference>
<name>A0ABJ3HP18_MOUSE</name>
<keyword evidence="2" id="KW-1185">Reference proteome</keyword>
<dbReference type="Pfam" id="PF21978">
    <property type="entry name" value="SEHBP"/>
    <property type="match status" value="1"/>
</dbReference>
<protein>
    <submittedName>
        <fullName evidence="1">Uncharacterized protein</fullName>
    </submittedName>
</protein>
<proteinExistence type="predicted"/>
<accession>A0ABJ3HP18</accession>
<dbReference type="Ensembl" id="ENSMUST00000381774.1">
    <property type="protein sequence ID" value="ENSMUSP00000160154.1"/>
    <property type="gene ID" value="ENSMUSG00000144234.1"/>
</dbReference>
<dbReference type="GeneTree" id="ENSGT01140000286679"/>
<sequence>MAFGSIKSIAGTCLCSRQRWCRSSAAIFPEGIFRCLSPKFQREFPE</sequence>